<proteinExistence type="predicted"/>
<dbReference type="InterPro" id="IPR018060">
    <property type="entry name" value="HTH_AraC"/>
</dbReference>
<dbReference type="GO" id="GO:0043565">
    <property type="term" value="F:sequence-specific DNA binding"/>
    <property type="evidence" value="ECO:0007669"/>
    <property type="project" value="InterPro"/>
</dbReference>
<keyword evidence="2" id="KW-0238">DNA-binding</keyword>
<dbReference type="GO" id="GO:0003700">
    <property type="term" value="F:DNA-binding transcription factor activity"/>
    <property type="evidence" value="ECO:0007669"/>
    <property type="project" value="InterPro"/>
</dbReference>
<dbReference type="Gene3D" id="2.60.120.280">
    <property type="entry name" value="Regulatory protein AraC"/>
    <property type="match status" value="1"/>
</dbReference>
<evidence type="ECO:0000313" key="5">
    <source>
        <dbReference type="EMBL" id="MBO8471504.1"/>
    </source>
</evidence>
<dbReference type="Pfam" id="PF02311">
    <property type="entry name" value="AraC_binding"/>
    <property type="match status" value="1"/>
</dbReference>
<dbReference type="PROSITE" id="PS01124">
    <property type="entry name" value="HTH_ARAC_FAMILY_2"/>
    <property type="match status" value="1"/>
</dbReference>
<protein>
    <submittedName>
        <fullName evidence="5">AraC family transcriptional regulator</fullName>
    </submittedName>
</protein>
<dbReference type="InterPro" id="IPR037923">
    <property type="entry name" value="HTH-like"/>
</dbReference>
<dbReference type="EMBL" id="JADIMB010000102">
    <property type="protein sequence ID" value="MBO8471504.1"/>
    <property type="molecule type" value="Genomic_DNA"/>
</dbReference>
<dbReference type="Proteomes" id="UP000823603">
    <property type="component" value="Unassembled WGS sequence"/>
</dbReference>
<keyword evidence="3" id="KW-0804">Transcription</keyword>
<dbReference type="InterPro" id="IPR003313">
    <property type="entry name" value="AraC-bd"/>
</dbReference>
<dbReference type="InterPro" id="IPR009057">
    <property type="entry name" value="Homeodomain-like_sf"/>
</dbReference>
<organism evidence="5 6">
    <name type="scientific">Candidatus Cryptobacteroides faecavium</name>
    <dbReference type="NCBI Taxonomy" id="2840762"/>
    <lineage>
        <taxon>Bacteria</taxon>
        <taxon>Pseudomonadati</taxon>
        <taxon>Bacteroidota</taxon>
        <taxon>Bacteroidia</taxon>
        <taxon>Bacteroidales</taxon>
        <taxon>Candidatus Cryptobacteroides</taxon>
    </lineage>
</organism>
<evidence type="ECO:0000259" key="4">
    <source>
        <dbReference type="PROSITE" id="PS01124"/>
    </source>
</evidence>
<keyword evidence="1" id="KW-0805">Transcription regulation</keyword>
<gene>
    <name evidence="5" type="ORF">IAB82_06895</name>
</gene>
<dbReference type="Gene3D" id="1.10.10.60">
    <property type="entry name" value="Homeodomain-like"/>
    <property type="match status" value="2"/>
</dbReference>
<feature type="domain" description="HTH araC/xylS-type" evidence="4">
    <location>
        <begin position="196"/>
        <end position="294"/>
    </location>
</feature>
<accession>A0A9D9IHA6</accession>
<evidence type="ECO:0000256" key="3">
    <source>
        <dbReference type="ARBA" id="ARBA00023163"/>
    </source>
</evidence>
<sequence>MATAFERNNILCYPGSGPDDEKWGMTVTTAGKQSIPPGGGYPLSSHPSGYLFSAQKGRTLDEYQIVYISEGSGKFASASCPMTEITAGTAILLFPGEWHTYRPSAETGWDEYWVGFRSRYMDMQVENKFFSASDPVWKIGISSGIISLYEEVISVISSERLGFRQLVSGIVMHILGSIYYKGKNIARPDSGMSEKISEAKVLMKDTDCPLTIEQIAGSVGMGYSKFRKLFKDYTGTSPAQYRLQQKLAKAKELLTTSQMNISEIAYFLKFDSPGQFSIFFRQKEGTSPRKFREKYTGH</sequence>
<comment type="caution">
    <text evidence="5">The sequence shown here is derived from an EMBL/GenBank/DDBJ whole genome shotgun (WGS) entry which is preliminary data.</text>
</comment>
<dbReference type="PANTHER" id="PTHR43280:SF30">
    <property type="entry name" value="MMSAB OPERON REGULATORY PROTEIN"/>
    <property type="match status" value="1"/>
</dbReference>
<dbReference type="SUPFAM" id="SSF51215">
    <property type="entry name" value="Regulatory protein AraC"/>
    <property type="match status" value="1"/>
</dbReference>
<dbReference type="SUPFAM" id="SSF46689">
    <property type="entry name" value="Homeodomain-like"/>
    <property type="match status" value="2"/>
</dbReference>
<reference evidence="5" key="2">
    <citation type="journal article" date="2021" name="PeerJ">
        <title>Extensive microbial diversity within the chicken gut microbiome revealed by metagenomics and culture.</title>
        <authorList>
            <person name="Gilroy R."/>
            <person name="Ravi A."/>
            <person name="Getino M."/>
            <person name="Pursley I."/>
            <person name="Horton D.L."/>
            <person name="Alikhan N.F."/>
            <person name="Baker D."/>
            <person name="Gharbi K."/>
            <person name="Hall N."/>
            <person name="Watson M."/>
            <person name="Adriaenssens E.M."/>
            <person name="Foster-Nyarko E."/>
            <person name="Jarju S."/>
            <person name="Secka A."/>
            <person name="Antonio M."/>
            <person name="Oren A."/>
            <person name="Chaudhuri R.R."/>
            <person name="La Ragione R."/>
            <person name="Hildebrand F."/>
            <person name="Pallen M.J."/>
        </authorList>
    </citation>
    <scope>NUCLEOTIDE SEQUENCE</scope>
    <source>
        <strain evidence="5">B2-22910</strain>
    </source>
</reference>
<dbReference type="SMART" id="SM00342">
    <property type="entry name" value="HTH_ARAC"/>
    <property type="match status" value="1"/>
</dbReference>
<evidence type="ECO:0000313" key="6">
    <source>
        <dbReference type="Proteomes" id="UP000823603"/>
    </source>
</evidence>
<dbReference type="Pfam" id="PF12833">
    <property type="entry name" value="HTH_18"/>
    <property type="match status" value="1"/>
</dbReference>
<name>A0A9D9IHA6_9BACT</name>
<evidence type="ECO:0000256" key="2">
    <source>
        <dbReference type="ARBA" id="ARBA00023125"/>
    </source>
</evidence>
<evidence type="ECO:0000256" key="1">
    <source>
        <dbReference type="ARBA" id="ARBA00023015"/>
    </source>
</evidence>
<dbReference type="AlphaFoldDB" id="A0A9D9IHA6"/>
<reference evidence="5" key="1">
    <citation type="submission" date="2020-10" db="EMBL/GenBank/DDBJ databases">
        <authorList>
            <person name="Gilroy R."/>
        </authorList>
    </citation>
    <scope>NUCLEOTIDE SEQUENCE</scope>
    <source>
        <strain evidence="5">B2-22910</strain>
    </source>
</reference>
<dbReference type="PANTHER" id="PTHR43280">
    <property type="entry name" value="ARAC-FAMILY TRANSCRIPTIONAL REGULATOR"/>
    <property type="match status" value="1"/>
</dbReference>